<sequence length="122" mass="12582">MAIKSIVALFLGLLLQLSQVQAGLACLTTDDCAPMKSHTMSCCADQASCPCASNSEDEPKPAPIAPATAQLKLEFPAPVELDHEPGMLIASGLPVAPPSVPADLNVGYEGVPLSVAFCSYVI</sequence>
<name>A0A934S5U3_9BACT</name>
<evidence type="ECO:0000256" key="1">
    <source>
        <dbReference type="SAM" id="SignalP"/>
    </source>
</evidence>
<gene>
    <name evidence="2" type="ORF">JIN85_10170</name>
</gene>
<feature type="signal peptide" evidence="1">
    <location>
        <begin position="1"/>
        <end position="22"/>
    </location>
</feature>
<comment type="caution">
    <text evidence="2">The sequence shown here is derived from an EMBL/GenBank/DDBJ whole genome shotgun (WGS) entry which is preliminary data.</text>
</comment>
<reference evidence="2" key="1">
    <citation type="submission" date="2021-01" db="EMBL/GenBank/DDBJ databases">
        <title>Modified the classification status of verrucomicrobia.</title>
        <authorList>
            <person name="Feng X."/>
        </authorList>
    </citation>
    <scope>NUCLEOTIDE SEQUENCE</scope>
    <source>
        <strain evidence="2">KCTC 22041</strain>
    </source>
</reference>
<organism evidence="2 3">
    <name type="scientific">Luteolibacter pohnpeiensis</name>
    <dbReference type="NCBI Taxonomy" id="454153"/>
    <lineage>
        <taxon>Bacteria</taxon>
        <taxon>Pseudomonadati</taxon>
        <taxon>Verrucomicrobiota</taxon>
        <taxon>Verrucomicrobiia</taxon>
        <taxon>Verrucomicrobiales</taxon>
        <taxon>Verrucomicrobiaceae</taxon>
        <taxon>Luteolibacter</taxon>
    </lineage>
</organism>
<keyword evidence="3" id="KW-1185">Reference proteome</keyword>
<dbReference type="RefSeq" id="WP_200270266.1">
    <property type="nucleotide sequence ID" value="NZ_JAENIJ010000014.1"/>
</dbReference>
<protein>
    <submittedName>
        <fullName evidence="2">Uncharacterized protein</fullName>
    </submittedName>
</protein>
<evidence type="ECO:0000313" key="2">
    <source>
        <dbReference type="EMBL" id="MBK1882782.1"/>
    </source>
</evidence>
<keyword evidence="1" id="KW-0732">Signal</keyword>
<dbReference type="Proteomes" id="UP000603141">
    <property type="component" value="Unassembled WGS sequence"/>
</dbReference>
<dbReference type="EMBL" id="JAENIJ010000014">
    <property type="protein sequence ID" value="MBK1882782.1"/>
    <property type="molecule type" value="Genomic_DNA"/>
</dbReference>
<dbReference type="AlphaFoldDB" id="A0A934S5U3"/>
<feature type="chain" id="PRO_5037611515" evidence="1">
    <location>
        <begin position="23"/>
        <end position="122"/>
    </location>
</feature>
<evidence type="ECO:0000313" key="3">
    <source>
        <dbReference type="Proteomes" id="UP000603141"/>
    </source>
</evidence>
<proteinExistence type="predicted"/>
<accession>A0A934S5U3</accession>
<dbReference type="PROSITE" id="PS51257">
    <property type="entry name" value="PROKAR_LIPOPROTEIN"/>
    <property type="match status" value="1"/>
</dbReference>